<accession>C4ZFJ3</accession>
<reference evidence="1 2" key="1">
    <citation type="journal article" date="2009" name="Proc. Natl. Acad. Sci. U.S.A.">
        <title>Characterizing a model human gut microbiota composed of members of its two dominant bacterial phyla.</title>
        <authorList>
            <person name="Mahowald M.A."/>
            <person name="Rey F.E."/>
            <person name="Seedorf H."/>
            <person name="Turnbaugh P.J."/>
            <person name="Fulton R.S."/>
            <person name="Wollam A."/>
            <person name="Shah N."/>
            <person name="Wang C."/>
            <person name="Magrini V."/>
            <person name="Wilson R.K."/>
            <person name="Cantarel B.L."/>
            <person name="Coutinho P.M."/>
            <person name="Henrissat B."/>
            <person name="Crock L.W."/>
            <person name="Russell A."/>
            <person name="Verberkmoes N.C."/>
            <person name="Hettich R.L."/>
            <person name="Gordon J.I."/>
        </authorList>
    </citation>
    <scope>NUCLEOTIDE SEQUENCE [LARGE SCALE GENOMIC DNA]</scope>
    <source>
        <strain evidence="2">ATCC 33656 / DSM 3377 / JCM 17463 / KCTC 5835 / LMG 30912 / VPI 0990</strain>
    </source>
</reference>
<dbReference type="HOGENOM" id="CLU_2769699_0_0_9"/>
<gene>
    <name evidence="1" type="ordered locus">EUBREC_3539</name>
</gene>
<dbReference type="KEGG" id="ere:EUBREC_3539"/>
<protein>
    <submittedName>
        <fullName evidence="1">Uncharacterized protein</fullName>
    </submittedName>
</protein>
<evidence type="ECO:0000313" key="2">
    <source>
        <dbReference type="Proteomes" id="UP000001477"/>
    </source>
</evidence>
<dbReference type="Proteomes" id="UP000001477">
    <property type="component" value="Chromosome"/>
</dbReference>
<dbReference type="PaxDb" id="515619-EUBREC_3539"/>
<proteinExistence type="predicted"/>
<dbReference type="EMBL" id="CP001107">
    <property type="protein sequence ID" value="ACR77265.1"/>
    <property type="molecule type" value="Genomic_DNA"/>
</dbReference>
<dbReference type="AlphaFoldDB" id="C4ZFJ3"/>
<evidence type="ECO:0000313" key="1">
    <source>
        <dbReference type="EMBL" id="ACR77265.1"/>
    </source>
</evidence>
<organism evidence="1 2">
    <name type="scientific">Agathobacter rectalis (strain ATCC 33656 / DSM 3377 / JCM 17463 / KCTC 5835 / VPI 0990)</name>
    <name type="common">Eubacterium rectale</name>
    <dbReference type="NCBI Taxonomy" id="515619"/>
    <lineage>
        <taxon>Bacteria</taxon>
        <taxon>Bacillati</taxon>
        <taxon>Bacillota</taxon>
        <taxon>Clostridia</taxon>
        <taxon>Lachnospirales</taxon>
        <taxon>Lachnospiraceae</taxon>
        <taxon>Agathobacter</taxon>
    </lineage>
</organism>
<sequence length="69" mass="7784">MHNLCLSSVSKSPYHHHTNWRSFRPVRFPHDFDGKQLLTTICRSGYPKGIVGVAFADRNPSSYVKPAGI</sequence>
<name>C4ZFJ3_AGARV</name>
<dbReference type="STRING" id="515619.EUBREC_3539"/>